<dbReference type="PANTHER" id="PTHR47595">
    <property type="entry name" value="HEAT SHOCK 70 KDA PROTEIN 14"/>
    <property type="match status" value="1"/>
</dbReference>
<keyword evidence="1" id="KW-0175">Coiled coil</keyword>
<dbReference type="Gene3D" id="1.10.10.60">
    <property type="entry name" value="Homeodomain-like"/>
    <property type="match status" value="1"/>
</dbReference>
<evidence type="ECO:0000256" key="1">
    <source>
        <dbReference type="SAM" id="Coils"/>
    </source>
</evidence>
<evidence type="ECO:0000259" key="3">
    <source>
        <dbReference type="Pfam" id="PF13837"/>
    </source>
</evidence>
<dbReference type="PANTHER" id="PTHR47595:SF1">
    <property type="entry name" value="MYB_SANT-LIKE DNA-BINDING DOMAIN-CONTAINING PROTEIN"/>
    <property type="match status" value="1"/>
</dbReference>
<evidence type="ECO:0000313" key="5">
    <source>
        <dbReference type="Proteomes" id="UP001347796"/>
    </source>
</evidence>
<reference evidence="4 5" key="1">
    <citation type="submission" date="2024-01" db="EMBL/GenBank/DDBJ databases">
        <title>The genome of the rayed Mediterranean limpet Patella caerulea (Linnaeus, 1758).</title>
        <authorList>
            <person name="Anh-Thu Weber A."/>
            <person name="Halstead-Nussloch G."/>
        </authorList>
    </citation>
    <scope>NUCLEOTIDE SEQUENCE [LARGE SCALE GENOMIC DNA]</scope>
    <source>
        <strain evidence="4">AATW-2023a</strain>
        <tissue evidence="4">Whole specimen</tissue>
    </source>
</reference>
<proteinExistence type="predicted"/>
<feature type="coiled-coil region" evidence="1">
    <location>
        <begin position="218"/>
        <end position="245"/>
    </location>
</feature>
<feature type="region of interest" description="Disordered" evidence="2">
    <location>
        <begin position="162"/>
        <end position="210"/>
    </location>
</feature>
<evidence type="ECO:0000313" key="4">
    <source>
        <dbReference type="EMBL" id="KAK6191318.1"/>
    </source>
</evidence>
<sequence>MAANEICFKCEACELITDTLGEIQNHSCKAPINGNEKASTAPVQSTSGIEQHFWSESATKAMLSMRLSMNKEFQKARAHSLLWKKVVQAVKKQDPDFEATETQCVNKFKAIKKQYVQCVDHNSKTGNDPITCKFYDEFDEVFGTSDSAKPLFTLANEKREPPAPKKFKCMAKNQGKNNADTEDADTSIELEKDDEGEDVPGRKKRIRGQPTAVLKWLSNYQEEQKEQFKQREDRAEKQHQDKLERFDKLLSLFGNKDKE</sequence>
<dbReference type="Proteomes" id="UP001347796">
    <property type="component" value="Unassembled WGS sequence"/>
</dbReference>
<dbReference type="Pfam" id="PF13837">
    <property type="entry name" value="Myb_DNA-bind_4"/>
    <property type="match status" value="1"/>
</dbReference>
<comment type="caution">
    <text evidence="4">The sequence shown here is derived from an EMBL/GenBank/DDBJ whole genome shotgun (WGS) entry which is preliminary data.</text>
</comment>
<name>A0AAN8K257_PATCE</name>
<gene>
    <name evidence="4" type="ORF">SNE40_003040</name>
</gene>
<keyword evidence="5" id="KW-1185">Reference proteome</keyword>
<protein>
    <recommendedName>
        <fullName evidence="3">Myb/SANT-like DNA-binding domain-containing protein</fullName>
    </recommendedName>
</protein>
<dbReference type="InterPro" id="IPR044822">
    <property type="entry name" value="Myb_DNA-bind_4"/>
</dbReference>
<feature type="domain" description="Myb/SANT-like DNA-binding" evidence="3">
    <location>
        <begin position="52"/>
        <end position="141"/>
    </location>
</feature>
<feature type="compositionally biased region" description="Acidic residues" evidence="2">
    <location>
        <begin position="180"/>
        <end position="198"/>
    </location>
</feature>
<organism evidence="4 5">
    <name type="scientific">Patella caerulea</name>
    <name type="common">Rayed Mediterranean limpet</name>
    <dbReference type="NCBI Taxonomy" id="87958"/>
    <lineage>
        <taxon>Eukaryota</taxon>
        <taxon>Metazoa</taxon>
        <taxon>Spiralia</taxon>
        <taxon>Lophotrochozoa</taxon>
        <taxon>Mollusca</taxon>
        <taxon>Gastropoda</taxon>
        <taxon>Patellogastropoda</taxon>
        <taxon>Patelloidea</taxon>
        <taxon>Patellidae</taxon>
        <taxon>Patella</taxon>
    </lineage>
</organism>
<dbReference type="AlphaFoldDB" id="A0AAN8K257"/>
<dbReference type="EMBL" id="JAZGQO010000002">
    <property type="protein sequence ID" value="KAK6191318.1"/>
    <property type="molecule type" value="Genomic_DNA"/>
</dbReference>
<accession>A0AAN8K257</accession>
<evidence type="ECO:0000256" key="2">
    <source>
        <dbReference type="SAM" id="MobiDB-lite"/>
    </source>
</evidence>